<accession>A0AAV8UYZ3</accession>
<dbReference type="Proteomes" id="UP001157974">
    <property type="component" value="Unassembled WGS sequence"/>
</dbReference>
<organism evidence="1 2">
    <name type="scientific">Rhodosorus marinus</name>
    <dbReference type="NCBI Taxonomy" id="101924"/>
    <lineage>
        <taxon>Eukaryota</taxon>
        <taxon>Rhodophyta</taxon>
        <taxon>Stylonematophyceae</taxon>
        <taxon>Stylonematales</taxon>
        <taxon>Stylonemataceae</taxon>
        <taxon>Rhodosorus</taxon>
    </lineage>
</organism>
<gene>
    <name evidence="1" type="ORF">NDN08_007934</name>
</gene>
<dbReference type="AlphaFoldDB" id="A0AAV8UYZ3"/>
<evidence type="ECO:0008006" key="3">
    <source>
        <dbReference type="Google" id="ProtNLM"/>
    </source>
</evidence>
<keyword evidence="2" id="KW-1185">Reference proteome</keyword>
<reference evidence="1 2" key="1">
    <citation type="journal article" date="2023" name="Nat. Commun.">
        <title>Origin of minicircular mitochondrial genomes in red algae.</title>
        <authorList>
            <person name="Lee Y."/>
            <person name="Cho C.H."/>
            <person name="Lee Y.M."/>
            <person name="Park S.I."/>
            <person name="Yang J.H."/>
            <person name="West J.A."/>
            <person name="Bhattacharya D."/>
            <person name="Yoon H.S."/>
        </authorList>
    </citation>
    <scope>NUCLEOTIDE SEQUENCE [LARGE SCALE GENOMIC DNA]</scope>
    <source>
        <strain evidence="1 2">CCMP1338</strain>
        <tissue evidence="1">Whole cell</tissue>
    </source>
</reference>
<evidence type="ECO:0000313" key="1">
    <source>
        <dbReference type="EMBL" id="KAJ8907830.1"/>
    </source>
</evidence>
<protein>
    <recommendedName>
        <fullName evidence="3">CR-type domain-containing protein</fullName>
    </recommendedName>
</protein>
<name>A0AAV8UYZ3_9RHOD</name>
<comment type="caution">
    <text evidence="1">The sequence shown here is derived from an EMBL/GenBank/DDBJ whole genome shotgun (WGS) entry which is preliminary data.</text>
</comment>
<dbReference type="EMBL" id="JAMWBK010000002">
    <property type="protein sequence ID" value="KAJ8907830.1"/>
    <property type="molecule type" value="Genomic_DNA"/>
</dbReference>
<evidence type="ECO:0000313" key="2">
    <source>
        <dbReference type="Proteomes" id="UP001157974"/>
    </source>
</evidence>
<proteinExistence type="predicted"/>
<sequence length="149" mass="16476">MDSEVGFVGSGGFGVSHKARCKTCKRVRMCEEAGEADDAKPRIRKEIYDGFKTDKYVGFEKKGMGSRFEMDMRPNEIRGDDKCGDCDGKGNRVCLECNGRPYYDNVSGEPIYCDGCGGKPVVCSTCGGKGVRPGLLEGKWWNRLPSFFK</sequence>